<evidence type="ECO:0000256" key="1">
    <source>
        <dbReference type="SAM" id="MobiDB-lite"/>
    </source>
</evidence>
<comment type="caution">
    <text evidence="2">The sequence shown here is derived from an EMBL/GenBank/DDBJ whole genome shotgun (WGS) entry which is preliminary data.</text>
</comment>
<keyword evidence="3" id="KW-1185">Reference proteome</keyword>
<sequence length="127" mass="14712">MYSSPGYNSDNQFVCFINIEKNKPLRKSCSDSRKKKKSKIRDEINGTRKPNNPKNVKLQNDDDNNSHEKGGKAKTPGLETKEESRKRDESDDVILNMLKENKEKEHRSGKYRIAYPLHSNQPCSHSY</sequence>
<name>A0AAN4ZK88_9BILA</name>
<accession>A0AAN4ZK88</accession>
<dbReference type="EMBL" id="BTRK01000002">
    <property type="protein sequence ID" value="GMR39687.1"/>
    <property type="molecule type" value="Genomic_DNA"/>
</dbReference>
<feature type="compositionally biased region" description="Polar residues" evidence="1">
    <location>
        <begin position="118"/>
        <end position="127"/>
    </location>
</feature>
<feature type="compositionally biased region" description="Basic and acidic residues" evidence="1">
    <location>
        <begin position="99"/>
        <end position="108"/>
    </location>
</feature>
<protein>
    <submittedName>
        <fullName evidence="2">Uncharacterized protein</fullName>
    </submittedName>
</protein>
<feature type="region of interest" description="Disordered" evidence="1">
    <location>
        <begin position="25"/>
        <end position="127"/>
    </location>
</feature>
<feature type="compositionally biased region" description="Basic and acidic residues" evidence="1">
    <location>
        <begin position="79"/>
        <end position="89"/>
    </location>
</feature>
<evidence type="ECO:0000313" key="3">
    <source>
        <dbReference type="Proteomes" id="UP001328107"/>
    </source>
</evidence>
<organism evidence="2 3">
    <name type="scientific">Pristionchus mayeri</name>
    <dbReference type="NCBI Taxonomy" id="1317129"/>
    <lineage>
        <taxon>Eukaryota</taxon>
        <taxon>Metazoa</taxon>
        <taxon>Ecdysozoa</taxon>
        <taxon>Nematoda</taxon>
        <taxon>Chromadorea</taxon>
        <taxon>Rhabditida</taxon>
        <taxon>Rhabditina</taxon>
        <taxon>Diplogasteromorpha</taxon>
        <taxon>Diplogasteroidea</taxon>
        <taxon>Neodiplogasteridae</taxon>
        <taxon>Pristionchus</taxon>
    </lineage>
</organism>
<feature type="compositionally biased region" description="Polar residues" evidence="1">
    <location>
        <begin position="48"/>
        <end position="58"/>
    </location>
</feature>
<proteinExistence type="predicted"/>
<dbReference type="AlphaFoldDB" id="A0AAN4ZK88"/>
<evidence type="ECO:0000313" key="2">
    <source>
        <dbReference type="EMBL" id="GMR39687.1"/>
    </source>
</evidence>
<dbReference type="Proteomes" id="UP001328107">
    <property type="component" value="Unassembled WGS sequence"/>
</dbReference>
<reference evidence="3" key="1">
    <citation type="submission" date="2022-10" db="EMBL/GenBank/DDBJ databases">
        <title>Genome assembly of Pristionchus species.</title>
        <authorList>
            <person name="Yoshida K."/>
            <person name="Sommer R.J."/>
        </authorList>
    </citation>
    <scope>NUCLEOTIDE SEQUENCE [LARGE SCALE GENOMIC DNA]</scope>
    <source>
        <strain evidence="3">RS5460</strain>
    </source>
</reference>
<gene>
    <name evidence="2" type="ORF">PMAYCL1PPCAC_09882</name>
</gene>